<feature type="region of interest" description="Disordered" evidence="6">
    <location>
        <begin position="118"/>
        <end position="144"/>
    </location>
</feature>
<dbReference type="PANTHER" id="PTHR15151:SF12">
    <property type="entry name" value="TUMOR NECROSIS FACTOR LIGAND SUPERFAMILY MEMBER 13"/>
    <property type="match status" value="1"/>
</dbReference>
<keyword evidence="7" id="KW-0812">Transmembrane</keyword>
<dbReference type="Proteomes" id="UP000826234">
    <property type="component" value="Unassembled WGS sequence"/>
</dbReference>
<keyword evidence="9" id="KW-1185">Reference proteome</keyword>
<dbReference type="SUPFAM" id="SSF49842">
    <property type="entry name" value="TNF-like"/>
    <property type="match status" value="1"/>
</dbReference>
<evidence type="ECO:0000313" key="9">
    <source>
        <dbReference type="Proteomes" id="UP000826234"/>
    </source>
</evidence>
<keyword evidence="5" id="KW-0325">Glycoprotein</keyword>
<feature type="transmembrane region" description="Helical" evidence="7">
    <location>
        <begin position="47"/>
        <end position="67"/>
    </location>
</feature>
<dbReference type="InterPro" id="IPR051748">
    <property type="entry name" value="TNF_Ligand_Superfamily"/>
</dbReference>
<keyword evidence="7" id="KW-1133">Transmembrane helix</keyword>
<proteinExistence type="predicted"/>
<evidence type="ECO:0000256" key="1">
    <source>
        <dbReference type="ARBA" id="ARBA00004613"/>
    </source>
</evidence>
<comment type="caution">
    <text evidence="8">The sequence shown here is derived from an EMBL/GenBank/DDBJ whole genome shotgun (WGS) entry which is preliminary data.</text>
</comment>
<accession>A0ABQ7T8W5</accession>
<evidence type="ECO:0000256" key="3">
    <source>
        <dbReference type="ARBA" id="ARBA00022525"/>
    </source>
</evidence>
<keyword evidence="4" id="KW-1015">Disulfide bond</keyword>
<comment type="subcellular location">
    <subcellularLocation>
        <location evidence="1">Secreted</location>
    </subcellularLocation>
</comment>
<evidence type="ECO:0000256" key="5">
    <source>
        <dbReference type="ARBA" id="ARBA00023180"/>
    </source>
</evidence>
<keyword evidence="3" id="KW-0964">Secreted</keyword>
<evidence type="ECO:0000256" key="2">
    <source>
        <dbReference type="ARBA" id="ARBA00022514"/>
    </source>
</evidence>
<keyword evidence="7" id="KW-0472">Membrane</keyword>
<gene>
    <name evidence="8" type="ORF">JD844_000863</name>
</gene>
<name>A0ABQ7T8W5_PHRPL</name>
<protein>
    <submittedName>
        <fullName evidence="8">Uncharacterized protein</fullName>
    </submittedName>
</protein>
<reference evidence="8 9" key="1">
    <citation type="journal article" date="2022" name="Gigascience">
        <title>A chromosome-level genome assembly and annotation of the desert horned lizard, Phrynosoma platyrhinos, provides insight into chromosomal rearrangements among reptiles.</title>
        <authorList>
            <person name="Koochekian N."/>
            <person name="Ascanio A."/>
            <person name="Farleigh K."/>
            <person name="Card D.C."/>
            <person name="Schield D.R."/>
            <person name="Castoe T.A."/>
            <person name="Jezkova T."/>
        </authorList>
    </citation>
    <scope>NUCLEOTIDE SEQUENCE [LARGE SCALE GENOMIC DNA]</scope>
    <source>
        <strain evidence="8">NK-2021</strain>
    </source>
</reference>
<evidence type="ECO:0000313" key="8">
    <source>
        <dbReference type="EMBL" id="KAH0626103.1"/>
    </source>
</evidence>
<organism evidence="8 9">
    <name type="scientific">Phrynosoma platyrhinos</name>
    <name type="common">Desert horned lizard</name>
    <dbReference type="NCBI Taxonomy" id="52577"/>
    <lineage>
        <taxon>Eukaryota</taxon>
        <taxon>Metazoa</taxon>
        <taxon>Chordata</taxon>
        <taxon>Craniata</taxon>
        <taxon>Vertebrata</taxon>
        <taxon>Euteleostomi</taxon>
        <taxon>Lepidosauria</taxon>
        <taxon>Squamata</taxon>
        <taxon>Bifurcata</taxon>
        <taxon>Unidentata</taxon>
        <taxon>Episquamata</taxon>
        <taxon>Toxicofera</taxon>
        <taxon>Iguania</taxon>
        <taxon>Phrynosomatidae</taxon>
        <taxon>Phrynosomatinae</taxon>
        <taxon>Phrynosoma</taxon>
    </lineage>
</organism>
<sequence>MGCVCEQLPQFLAQPPPACVGTASVAAKQDSQPHVQGSIQAPSFLRAIWVGGIALGMGLLACLFMLVSIQCQLAMLQGELAQLRGELVAKTGEQKTSPLQQRPGNFLGPPVLKWKSPAPLQRKRREVARASREQPRQRRKQSVLHLTPARHSSNWIFHLQNGDRLSLRIPRFNATFDASGHGTFLGLLRL</sequence>
<dbReference type="EMBL" id="JAIPUX010000521">
    <property type="protein sequence ID" value="KAH0626103.1"/>
    <property type="molecule type" value="Genomic_DNA"/>
</dbReference>
<evidence type="ECO:0000256" key="7">
    <source>
        <dbReference type="SAM" id="Phobius"/>
    </source>
</evidence>
<keyword evidence="2" id="KW-0202">Cytokine</keyword>
<dbReference type="PANTHER" id="PTHR15151">
    <property type="entry name" value="PROTEIN EIGER"/>
    <property type="match status" value="1"/>
</dbReference>
<evidence type="ECO:0000256" key="6">
    <source>
        <dbReference type="SAM" id="MobiDB-lite"/>
    </source>
</evidence>
<dbReference type="InterPro" id="IPR008983">
    <property type="entry name" value="Tumour_necrosis_fac-like_dom"/>
</dbReference>
<feature type="compositionally biased region" description="Basic and acidic residues" evidence="6">
    <location>
        <begin position="127"/>
        <end position="136"/>
    </location>
</feature>
<evidence type="ECO:0000256" key="4">
    <source>
        <dbReference type="ARBA" id="ARBA00023157"/>
    </source>
</evidence>